<evidence type="ECO:0000256" key="6">
    <source>
        <dbReference type="SAM" id="Coils"/>
    </source>
</evidence>
<evidence type="ECO:0000256" key="3">
    <source>
        <dbReference type="ARBA" id="ARBA00022553"/>
    </source>
</evidence>
<dbReference type="PANTHER" id="PTHR45436">
    <property type="entry name" value="SENSOR HISTIDINE KINASE YKOH"/>
    <property type="match status" value="1"/>
</dbReference>
<feature type="region of interest" description="Disordered" evidence="7">
    <location>
        <begin position="321"/>
        <end position="345"/>
    </location>
</feature>
<comment type="caution">
    <text evidence="9">The sequence shown here is derived from an EMBL/GenBank/DDBJ whole genome shotgun (WGS) entry which is preliminary data.</text>
</comment>
<dbReference type="InterPro" id="IPR036890">
    <property type="entry name" value="HATPase_C_sf"/>
</dbReference>
<dbReference type="EC" id="2.7.13.3" evidence="2"/>
<evidence type="ECO:0000256" key="4">
    <source>
        <dbReference type="ARBA" id="ARBA00022679"/>
    </source>
</evidence>
<proteinExistence type="predicted"/>
<dbReference type="InterPro" id="IPR050428">
    <property type="entry name" value="TCS_sensor_his_kinase"/>
</dbReference>
<gene>
    <name evidence="9" type="ORF">GCM10010383_58300</name>
</gene>
<evidence type="ECO:0000256" key="5">
    <source>
        <dbReference type="ARBA" id="ARBA00022777"/>
    </source>
</evidence>
<evidence type="ECO:0000259" key="8">
    <source>
        <dbReference type="SMART" id="SM00387"/>
    </source>
</evidence>
<feature type="coiled-coil region" evidence="6">
    <location>
        <begin position="46"/>
        <end position="99"/>
    </location>
</feature>
<dbReference type="InterPro" id="IPR003594">
    <property type="entry name" value="HATPase_dom"/>
</dbReference>
<keyword evidence="10" id="KW-1185">Reference proteome</keyword>
<feature type="region of interest" description="Disordered" evidence="7">
    <location>
        <begin position="489"/>
        <end position="520"/>
    </location>
</feature>
<evidence type="ECO:0000256" key="1">
    <source>
        <dbReference type="ARBA" id="ARBA00000085"/>
    </source>
</evidence>
<name>A0ABQ2XJA4_9ACTN</name>
<protein>
    <recommendedName>
        <fullName evidence="2">histidine kinase</fullName>
        <ecNumber evidence="2">2.7.13.3</ecNumber>
    </recommendedName>
</protein>
<dbReference type="Proteomes" id="UP000617743">
    <property type="component" value="Unassembled WGS sequence"/>
</dbReference>
<sequence>MLLRTRAQLHRAEGSFRTTQAEHNQQWQQHVAGLERKFSAERATLESQLTEQNAAYEQRLAEQSSTYESQLADQSRAYEERLTEQARSYEAQLADQAEIWQEQLSHQLAAVARLADEQLPDAMEKLRSGEAIDDILPTVNQCAKVSADLQAELRKLLRTALIGLEAEFDRSTSAEQAVISIGNRIHVLTSKLRGRLHEMQGEHGRLPAVARGLMELDQEIGPADCLAASIGVLGGSDRPGRQWQEPQRLLSVVRGGIGRIKDFHRIQVRHLPELGVDGGLVDHLTLIFAHLLDNAARYSPPTEPVLISGKEVPNGVGIEIQDSGKGLSEEKKREAEHALAGTAPGAGLGGITEDASIGLRVVGALARRYGIRVTFADSPWLGTSVVVVVPHKYFSPLPTAATAQTTAAPAAPAPEVRTAAAAPARETDTAPAPAAPAEAAETTPGGLPRRRSKRNEADGPGQAERTDRSTVAAVPPDASFSGLAAFATAGRDAAEASKAADDRDTPAGRESTEQRIEESD</sequence>
<evidence type="ECO:0000313" key="9">
    <source>
        <dbReference type="EMBL" id="GGX20323.1"/>
    </source>
</evidence>
<keyword evidence="6" id="KW-0175">Coiled coil</keyword>
<accession>A0ABQ2XJA4</accession>
<feature type="region of interest" description="Disordered" evidence="7">
    <location>
        <begin position="405"/>
        <end position="476"/>
    </location>
</feature>
<feature type="domain" description="Histidine kinase/HSP90-like ATPase" evidence="8">
    <location>
        <begin position="279"/>
        <end position="393"/>
    </location>
</feature>
<keyword evidence="5" id="KW-0418">Kinase</keyword>
<evidence type="ECO:0000313" key="10">
    <source>
        <dbReference type="Proteomes" id="UP000617743"/>
    </source>
</evidence>
<evidence type="ECO:0000256" key="2">
    <source>
        <dbReference type="ARBA" id="ARBA00012438"/>
    </source>
</evidence>
<dbReference type="Gene3D" id="3.30.565.10">
    <property type="entry name" value="Histidine kinase-like ATPase, C-terminal domain"/>
    <property type="match status" value="1"/>
</dbReference>
<reference evidence="10" key="1">
    <citation type="journal article" date="2019" name="Int. J. Syst. Evol. Microbiol.">
        <title>The Global Catalogue of Microorganisms (GCM) 10K type strain sequencing project: providing services to taxonomists for standard genome sequencing and annotation.</title>
        <authorList>
            <consortium name="The Broad Institute Genomics Platform"/>
            <consortium name="The Broad Institute Genome Sequencing Center for Infectious Disease"/>
            <person name="Wu L."/>
            <person name="Ma J."/>
        </authorList>
    </citation>
    <scope>NUCLEOTIDE SEQUENCE [LARGE SCALE GENOMIC DNA]</scope>
    <source>
        <strain evidence="10">JCM 4866</strain>
    </source>
</reference>
<dbReference type="SUPFAM" id="SSF55874">
    <property type="entry name" value="ATPase domain of HSP90 chaperone/DNA topoisomerase II/histidine kinase"/>
    <property type="match status" value="1"/>
</dbReference>
<comment type="catalytic activity">
    <reaction evidence="1">
        <text>ATP + protein L-histidine = ADP + protein N-phospho-L-histidine.</text>
        <dbReference type="EC" id="2.7.13.3"/>
    </reaction>
</comment>
<keyword evidence="3" id="KW-0597">Phosphoprotein</keyword>
<keyword evidence="4" id="KW-0808">Transferase</keyword>
<feature type="compositionally biased region" description="Basic and acidic residues" evidence="7">
    <location>
        <begin position="327"/>
        <end position="337"/>
    </location>
</feature>
<dbReference type="PANTHER" id="PTHR45436:SF5">
    <property type="entry name" value="SENSOR HISTIDINE KINASE TRCS"/>
    <property type="match status" value="1"/>
</dbReference>
<feature type="compositionally biased region" description="Basic and acidic residues" evidence="7">
    <location>
        <begin position="492"/>
        <end position="520"/>
    </location>
</feature>
<dbReference type="Pfam" id="PF02518">
    <property type="entry name" value="HATPase_c"/>
    <property type="match status" value="1"/>
</dbReference>
<evidence type="ECO:0000256" key="7">
    <source>
        <dbReference type="SAM" id="MobiDB-lite"/>
    </source>
</evidence>
<organism evidence="9 10">
    <name type="scientific">Streptomyces lomondensis</name>
    <dbReference type="NCBI Taxonomy" id="68229"/>
    <lineage>
        <taxon>Bacteria</taxon>
        <taxon>Bacillati</taxon>
        <taxon>Actinomycetota</taxon>
        <taxon>Actinomycetes</taxon>
        <taxon>Kitasatosporales</taxon>
        <taxon>Streptomycetaceae</taxon>
        <taxon>Streptomyces</taxon>
    </lineage>
</organism>
<dbReference type="SMART" id="SM00387">
    <property type="entry name" value="HATPase_c"/>
    <property type="match status" value="1"/>
</dbReference>
<feature type="compositionally biased region" description="Low complexity" evidence="7">
    <location>
        <begin position="405"/>
        <end position="444"/>
    </location>
</feature>
<dbReference type="EMBL" id="BMWC01000009">
    <property type="protein sequence ID" value="GGX20323.1"/>
    <property type="molecule type" value="Genomic_DNA"/>
</dbReference>